<sequence>MTTPTTRAEPAGGGGRTNYDEGMSPTESGFPCSIARVTELIGDPWTPLVLRDAVLGVRRYEDFHRNQRISRNALSRTLRKLVDAGVLTTRLYQDNPPRKEYLLSPKGRELFGVLSAMIAWGDRWLDDGAGPPVVLRHSACGLDVRADSVCSGCGEPLDAARVEFRLGDDFPADLAERPDVTLRFAGRSSASHD</sequence>
<evidence type="ECO:0000256" key="2">
    <source>
        <dbReference type="ARBA" id="ARBA00023125"/>
    </source>
</evidence>
<evidence type="ECO:0000313" key="7">
    <source>
        <dbReference type="Proteomes" id="UP000198967"/>
    </source>
</evidence>
<dbReference type="Proteomes" id="UP000198967">
    <property type="component" value="Unassembled WGS sequence"/>
</dbReference>
<dbReference type="AlphaFoldDB" id="A0A1G7E528"/>
<dbReference type="GO" id="GO:0003677">
    <property type="term" value="F:DNA binding"/>
    <property type="evidence" value="ECO:0007669"/>
    <property type="project" value="UniProtKB-KW"/>
</dbReference>
<keyword evidence="1" id="KW-0805">Transcription regulation</keyword>
<protein>
    <submittedName>
        <fullName evidence="6">Transcriptional regulator, HxlR family</fullName>
    </submittedName>
</protein>
<dbReference type="EMBL" id="FNBE01000001">
    <property type="protein sequence ID" value="SDE58600.1"/>
    <property type="molecule type" value="Genomic_DNA"/>
</dbReference>
<gene>
    <name evidence="6" type="ORF">SAMN05216377_101251</name>
</gene>
<keyword evidence="2" id="KW-0238">DNA-binding</keyword>
<feature type="domain" description="HTH hxlR-type" evidence="5">
    <location>
        <begin position="32"/>
        <end position="129"/>
    </location>
</feature>
<dbReference type="PROSITE" id="PS51118">
    <property type="entry name" value="HTH_HXLR"/>
    <property type="match status" value="1"/>
</dbReference>
<keyword evidence="7" id="KW-1185">Reference proteome</keyword>
<accession>A0A1G7E528</accession>
<dbReference type="STRING" id="366584.SAMN05216377_101251"/>
<evidence type="ECO:0000256" key="3">
    <source>
        <dbReference type="ARBA" id="ARBA00023163"/>
    </source>
</evidence>
<dbReference type="InterPro" id="IPR002577">
    <property type="entry name" value="HTH_HxlR"/>
</dbReference>
<evidence type="ECO:0000256" key="4">
    <source>
        <dbReference type="SAM" id="MobiDB-lite"/>
    </source>
</evidence>
<dbReference type="PANTHER" id="PTHR33204">
    <property type="entry name" value="TRANSCRIPTIONAL REGULATOR, MARR FAMILY"/>
    <property type="match status" value="1"/>
</dbReference>
<dbReference type="InterPro" id="IPR036388">
    <property type="entry name" value="WH-like_DNA-bd_sf"/>
</dbReference>
<keyword evidence="3" id="KW-0804">Transcription</keyword>
<feature type="region of interest" description="Disordered" evidence="4">
    <location>
        <begin position="1"/>
        <end position="25"/>
    </location>
</feature>
<dbReference type="SUPFAM" id="SSF46785">
    <property type="entry name" value="Winged helix' DNA-binding domain"/>
    <property type="match status" value="1"/>
</dbReference>
<dbReference type="Gene3D" id="1.10.10.10">
    <property type="entry name" value="Winged helix-like DNA-binding domain superfamily/Winged helix DNA-binding domain"/>
    <property type="match status" value="1"/>
</dbReference>
<proteinExistence type="predicted"/>
<dbReference type="PANTHER" id="PTHR33204:SF36">
    <property type="entry name" value="TRANSCRIPTIONAL REGULATORY PROTEIN"/>
    <property type="match status" value="1"/>
</dbReference>
<evidence type="ECO:0000256" key="1">
    <source>
        <dbReference type="ARBA" id="ARBA00023015"/>
    </source>
</evidence>
<evidence type="ECO:0000313" key="6">
    <source>
        <dbReference type="EMBL" id="SDE58600.1"/>
    </source>
</evidence>
<organism evidence="6 7">
    <name type="scientific">Pseudonocardia oroxyli</name>
    <dbReference type="NCBI Taxonomy" id="366584"/>
    <lineage>
        <taxon>Bacteria</taxon>
        <taxon>Bacillati</taxon>
        <taxon>Actinomycetota</taxon>
        <taxon>Actinomycetes</taxon>
        <taxon>Pseudonocardiales</taxon>
        <taxon>Pseudonocardiaceae</taxon>
        <taxon>Pseudonocardia</taxon>
    </lineage>
</organism>
<reference evidence="6 7" key="1">
    <citation type="submission" date="2016-10" db="EMBL/GenBank/DDBJ databases">
        <authorList>
            <person name="de Groot N.N."/>
        </authorList>
    </citation>
    <scope>NUCLEOTIDE SEQUENCE [LARGE SCALE GENOMIC DNA]</scope>
    <source>
        <strain evidence="6 7">CGMCC 4.3143</strain>
    </source>
</reference>
<dbReference type="InterPro" id="IPR036390">
    <property type="entry name" value="WH_DNA-bd_sf"/>
</dbReference>
<evidence type="ECO:0000259" key="5">
    <source>
        <dbReference type="PROSITE" id="PS51118"/>
    </source>
</evidence>
<name>A0A1G7E528_PSEOR</name>
<dbReference type="Pfam" id="PF01638">
    <property type="entry name" value="HxlR"/>
    <property type="match status" value="1"/>
</dbReference>